<dbReference type="Gene3D" id="3.30.1330.200">
    <property type="match status" value="1"/>
</dbReference>
<dbReference type="InterPro" id="IPR005659">
    <property type="entry name" value="Chemorcpt_Glu_NH3ase_CheD"/>
</dbReference>
<dbReference type="GO" id="GO:0050568">
    <property type="term" value="F:protein-glutamine glutaminase activity"/>
    <property type="evidence" value="ECO:0007669"/>
    <property type="project" value="UniProtKB-UniRule"/>
</dbReference>
<keyword evidence="1 3" id="KW-0145">Chemotaxis</keyword>
<evidence type="ECO:0000256" key="1">
    <source>
        <dbReference type="ARBA" id="ARBA00022500"/>
    </source>
</evidence>
<comment type="similarity">
    <text evidence="3">Belongs to the CheD family.</text>
</comment>
<dbReference type="HAMAP" id="MF_01440">
    <property type="entry name" value="CheD"/>
    <property type="match status" value="1"/>
</dbReference>
<reference evidence="4 5" key="1">
    <citation type="submission" date="2017-01" db="EMBL/GenBank/DDBJ databases">
        <title>Complete genome of Tateyamaria omphalii DOK1-4 isolated from seawater in Dokdo.</title>
        <authorList>
            <person name="Kim J.H."/>
            <person name="Chi W.-J."/>
        </authorList>
    </citation>
    <scope>NUCLEOTIDE SEQUENCE [LARGE SCALE GENOMIC DNA]</scope>
    <source>
        <strain evidence="4 5">DOK1-4</strain>
    </source>
</reference>
<accession>A0A1P8MTW4</accession>
<evidence type="ECO:0000313" key="4">
    <source>
        <dbReference type="EMBL" id="APX11442.1"/>
    </source>
</evidence>
<dbReference type="PANTHER" id="PTHR35147:SF3">
    <property type="entry name" value="CHEMORECEPTOR GLUTAMINE DEAMIDASE CHED 1-RELATED"/>
    <property type="match status" value="1"/>
</dbReference>
<dbReference type="Proteomes" id="UP000186336">
    <property type="component" value="Chromosome"/>
</dbReference>
<keyword evidence="2 3" id="KW-0378">Hydrolase</keyword>
<protein>
    <recommendedName>
        <fullName evidence="3">Probable chemoreceptor glutamine deamidase CheD</fullName>
        <ecNumber evidence="3">3.5.1.44</ecNumber>
    </recommendedName>
</protein>
<comment type="function">
    <text evidence="3">Probably deamidates glutamine residues to glutamate on methyl-accepting chemotaxis receptors (MCPs), playing an important role in chemotaxis.</text>
</comment>
<dbReference type="STRING" id="299262.BWR18_06925"/>
<dbReference type="Pfam" id="PF03975">
    <property type="entry name" value="CheD"/>
    <property type="match status" value="1"/>
</dbReference>
<evidence type="ECO:0000256" key="3">
    <source>
        <dbReference type="HAMAP-Rule" id="MF_01440"/>
    </source>
</evidence>
<dbReference type="EC" id="3.5.1.44" evidence="3"/>
<proteinExistence type="inferred from homology"/>
<dbReference type="GO" id="GO:0006935">
    <property type="term" value="P:chemotaxis"/>
    <property type="evidence" value="ECO:0007669"/>
    <property type="project" value="UniProtKB-UniRule"/>
</dbReference>
<dbReference type="AlphaFoldDB" id="A0A1P8MTW4"/>
<evidence type="ECO:0000313" key="5">
    <source>
        <dbReference type="Proteomes" id="UP000186336"/>
    </source>
</evidence>
<dbReference type="CDD" id="cd16352">
    <property type="entry name" value="CheD"/>
    <property type="match status" value="1"/>
</dbReference>
<evidence type="ECO:0000256" key="2">
    <source>
        <dbReference type="ARBA" id="ARBA00022801"/>
    </source>
</evidence>
<dbReference type="SUPFAM" id="SSF64438">
    <property type="entry name" value="CNF1/YfiH-like putative cysteine hydrolases"/>
    <property type="match status" value="1"/>
</dbReference>
<name>A0A1P8MTW4_9RHOB</name>
<dbReference type="InterPro" id="IPR038592">
    <property type="entry name" value="CheD-like_sf"/>
</dbReference>
<dbReference type="OrthoDB" id="9807202at2"/>
<dbReference type="EMBL" id="CP019312">
    <property type="protein sequence ID" value="APX11442.1"/>
    <property type="molecule type" value="Genomic_DNA"/>
</dbReference>
<dbReference type="KEGG" id="tom:BWR18_06925"/>
<gene>
    <name evidence="3" type="primary">cheD</name>
    <name evidence="4" type="ORF">BWR18_06925</name>
</gene>
<sequence>MTRQHVHITQGEHATGTGSDLVISTLLGSCVACCLWDPTVDVGGMNHMLLAHTPGRNAHRTLSGINAMELLINDLVKLGAARNRLRAKAFGGACMISGLSDIGAQNAEFTLQYLKQESIPLVTHSLGGSMARNIRFWPGTGRVMQKITDAAVSEADVIVPISNGNGLELF</sequence>
<keyword evidence="5" id="KW-1185">Reference proteome</keyword>
<comment type="catalytic activity">
    <reaction evidence="3">
        <text>L-glutaminyl-[protein] + H2O = L-glutamyl-[protein] + NH4(+)</text>
        <dbReference type="Rhea" id="RHEA:16441"/>
        <dbReference type="Rhea" id="RHEA-COMP:10207"/>
        <dbReference type="Rhea" id="RHEA-COMP:10208"/>
        <dbReference type="ChEBI" id="CHEBI:15377"/>
        <dbReference type="ChEBI" id="CHEBI:28938"/>
        <dbReference type="ChEBI" id="CHEBI:29973"/>
        <dbReference type="ChEBI" id="CHEBI:30011"/>
        <dbReference type="EC" id="3.5.1.44"/>
    </reaction>
</comment>
<dbReference type="InterPro" id="IPR011324">
    <property type="entry name" value="Cytotoxic_necrot_fac-like_cat"/>
</dbReference>
<dbReference type="PANTHER" id="PTHR35147">
    <property type="entry name" value="CHEMORECEPTOR GLUTAMINE DEAMIDASE CHED-RELATED"/>
    <property type="match status" value="1"/>
</dbReference>
<organism evidence="4 5">
    <name type="scientific">Tateyamaria omphalii</name>
    <dbReference type="NCBI Taxonomy" id="299262"/>
    <lineage>
        <taxon>Bacteria</taxon>
        <taxon>Pseudomonadati</taxon>
        <taxon>Pseudomonadota</taxon>
        <taxon>Alphaproteobacteria</taxon>
        <taxon>Rhodobacterales</taxon>
        <taxon>Roseobacteraceae</taxon>
        <taxon>Tateyamaria</taxon>
    </lineage>
</organism>